<feature type="transmembrane region" description="Helical" evidence="7">
    <location>
        <begin position="130"/>
        <end position="150"/>
    </location>
</feature>
<dbReference type="GO" id="GO:0012505">
    <property type="term" value="C:endomembrane system"/>
    <property type="evidence" value="ECO:0007669"/>
    <property type="project" value="UniProtKB-SubCell"/>
</dbReference>
<evidence type="ECO:0000313" key="9">
    <source>
        <dbReference type="Proteomes" id="UP000225277"/>
    </source>
</evidence>
<feature type="transmembrane region" description="Helical" evidence="7">
    <location>
        <begin position="93"/>
        <end position="110"/>
    </location>
</feature>
<feature type="transmembrane region" description="Helical" evidence="7">
    <location>
        <begin position="12"/>
        <end position="33"/>
    </location>
</feature>
<keyword evidence="5 7" id="KW-1133">Transmembrane helix</keyword>
<evidence type="ECO:0000256" key="6">
    <source>
        <dbReference type="ARBA" id="ARBA00023136"/>
    </source>
</evidence>
<dbReference type="GO" id="GO:0015184">
    <property type="term" value="F:L-cystine transmembrane transporter activity"/>
    <property type="evidence" value="ECO:0007669"/>
    <property type="project" value="TreeGrafter"/>
</dbReference>
<keyword evidence="2" id="KW-0813">Transport</keyword>
<dbReference type="Proteomes" id="UP000225277">
    <property type="component" value="Unassembled WGS sequence"/>
</dbReference>
<feature type="transmembrane region" description="Helical" evidence="7">
    <location>
        <begin position="53"/>
        <end position="72"/>
    </location>
</feature>
<keyword evidence="9" id="KW-1185">Reference proteome</keyword>
<proteinExistence type="predicted"/>
<dbReference type="GO" id="GO:0000324">
    <property type="term" value="C:fungal-type vacuole"/>
    <property type="evidence" value="ECO:0007669"/>
    <property type="project" value="TreeGrafter"/>
</dbReference>
<evidence type="ECO:0000256" key="7">
    <source>
        <dbReference type="SAM" id="Phobius"/>
    </source>
</evidence>
<dbReference type="PANTHER" id="PTHR13131:SF5">
    <property type="entry name" value="CYSTINOSIN"/>
    <property type="match status" value="1"/>
</dbReference>
<evidence type="ECO:0000256" key="2">
    <source>
        <dbReference type="ARBA" id="ARBA00022448"/>
    </source>
</evidence>
<evidence type="ECO:0000256" key="5">
    <source>
        <dbReference type="ARBA" id="ARBA00022989"/>
    </source>
</evidence>
<comment type="subcellular location">
    <subcellularLocation>
        <location evidence="1">Endomembrane system</location>
        <topology evidence="1">Multi-pass membrane protein</topology>
    </subcellularLocation>
</comment>
<sequence>MAISGEDIARAVSWFFGWVYFSAWTISFFPQAFLNYQRKTTDGLTPDFPLLNVFGFSCFSLSTILFLFSPVIRGQYAARHPLSPEPTVRMNDLAFGLLGLVMSVVTYSQFWPSLWRWEPVAGVRRIAGTVTLGIIWGSLLALTLITSFVLAKGNGRSTDSTVWAWIDVVYAMQYVKILLTIFKYIPQVVSNFQRKSTIGWSISQQLLDFTGGVLSLAQLVIDSSLQSDWTGLSGNPMKIGLGMVSLAFDVIFLSQHYLLYGPVEESHCQGDQVVDVSHRSCNEQRPLLQDARSV</sequence>
<keyword evidence="6 7" id="KW-0472">Membrane</keyword>
<dbReference type="InterPro" id="IPR005282">
    <property type="entry name" value="LC_transporter"/>
</dbReference>
<dbReference type="GO" id="GO:0005774">
    <property type="term" value="C:vacuolar membrane"/>
    <property type="evidence" value="ECO:0007669"/>
    <property type="project" value="TreeGrafter"/>
</dbReference>
<dbReference type="Gene3D" id="1.20.1280.290">
    <property type="match status" value="2"/>
</dbReference>
<accession>A0A2D3V555</accession>
<dbReference type="RefSeq" id="XP_023627469.1">
    <property type="nucleotide sequence ID" value="XM_023771701.1"/>
</dbReference>
<dbReference type="EMBL" id="FJUY01000009">
    <property type="protein sequence ID" value="CZT20580.1"/>
    <property type="molecule type" value="Genomic_DNA"/>
</dbReference>
<keyword evidence="4" id="KW-0677">Repeat</keyword>
<gene>
    <name evidence="8" type="ORF">RCC_06438</name>
</gene>
<evidence type="ECO:0000256" key="3">
    <source>
        <dbReference type="ARBA" id="ARBA00022692"/>
    </source>
</evidence>
<dbReference type="PANTHER" id="PTHR13131">
    <property type="entry name" value="CYSTINOSIN"/>
    <property type="match status" value="1"/>
</dbReference>
<dbReference type="SMART" id="SM00679">
    <property type="entry name" value="CTNS"/>
    <property type="match status" value="2"/>
</dbReference>
<organism evidence="8 9">
    <name type="scientific">Ramularia collo-cygni</name>
    <dbReference type="NCBI Taxonomy" id="112498"/>
    <lineage>
        <taxon>Eukaryota</taxon>
        <taxon>Fungi</taxon>
        <taxon>Dikarya</taxon>
        <taxon>Ascomycota</taxon>
        <taxon>Pezizomycotina</taxon>
        <taxon>Dothideomycetes</taxon>
        <taxon>Dothideomycetidae</taxon>
        <taxon>Mycosphaerellales</taxon>
        <taxon>Mycosphaerellaceae</taxon>
        <taxon>Ramularia</taxon>
    </lineage>
</organism>
<reference evidence="8 9" key="1">
    <citation type="submission" date="2016-03" db="EMBL/GenBank/DDBJ databases">
        <authorList>
            <person name="Ploux O."/>
        </authorList>
    </citation>
    <scope>NUCLEOTIDE SEQUENCE [LARGE SCALE GENOMIC DNA]</scope>
    <source>
        <strain evidence="8 9">URUG2</strain>
    </source>
</reference>
<dbReference type="Pfam" id="PF04193">
    <property type="entry name" value="PQ-loop"/>
    <property type="match status" value="2"/>
</dbReference>
<keyword evidence="3 7" id="KW-0812">Transmembrane</keyword>
<dbReference type="OrthoDB" id="75720at2759"/>
<evidence type="ECO:0000256" key="1">
    <source>
        <dbReference type="ARBA" id="ARBA00004127"/>
    </source>
</evidence>
<dbReference type="AlphaFoldDB" id="A0A2D3V555"/>
<dbReference type="GeneID" id="35601575"/>
<evidence type="ECO:0000256" key="4">
    <source>
        <dbReference type="ARBA" id="ARBA00022737"/>
    </source>
</evidence>
<dbReference type="InterPro" id="IPR006603">
    <property type="entry name" value="PQ-loop_rpt"/>
</dbReference>
<protein>
    <submittedName>
        <fullName evidence="8">Related to L-cystine transporter</fullName>
    </submittedName>
</protein>
<name>A0A2D3V555_9PEZI</name>
<evidence type="ECO:0000313" key="8">
    <source>
        <dbReference type="EMBL" id="CZT20580.1"/>
    </source>
</evidence>